<dbReference type="GO" id="GO:0004222">
    <property type="term" value="F:metalloendopeptidase activity"/>
    <property type="evidence" value="ECO:0007669"/>
    <property type="project" value="UniProtKB-UniRule"/>
</dbReference>
<keyword evidence="1" id="KW-0645">Protease</keyword>
<sequence>MGIMLAGLVAGAVPAAAEDDPFDLLDALWRQQTEHPPMSVTVPDPAGHPRTIEYVEIDGHAVTEGDIVIGTAEEAAAGAFRFPGARRAGRVPPVPDGVPARSRDCRAPGAGTVTAQDGALWPGRTVPYEVSPTLPAAAREALEAAVRDFHGHTCVRFVPRTSEEHFLRVVPGDGCYSYVGRSAGAGQDLSIGQGCEHKGIVIHELMHAIGFYHEHSRADRDAAVTVHLENVIKGFESQFKKLDPARTRLFGPLDYGSVMLYGRKFFSSNGQDTLVPAIPVEIGQRRGFSLGDLAAVRTLYQCPPPRP</sequence>
<dbReference type="GO" id="GO:0006508">
    <property type="term" value="P:proteolysis"/>
    <property type="evidence" value="ECO:0007669"/>
    <property type="project" value="UniProtKB-KW"/>
</dbReference>
<keyword evidence="1" id="KW-0482">Metalloprotease</keyword>
<keyword evidence="1" id="KW-0479">Metal-binding</keyword>
<protein>
    <submittedName>
        <fullName evidence="4">Astacin</fullName>
        <ecNumber evidence="4">3.4.24.21</ecNumber>
    </submittedName>
</protein>
<dbReference type="AlphaFoldDB" id="A0A7W7DER7"/>
<evidence type="ECO:0000313" key="4">
    <source>
        <dbReference type="EMBL" id="MBB4704376.1"/>
    </source>
</evidence>
<dbReference type="SMART" id="SM00235">
    <property type="entry name" value="ZnMc"/>
    <property type="match status" value="1"/>
</dbReference>
<evidence type="ECO:0000259" key="3">
    <source>
        <dbReference type="PROSITE" id="PS51864"/>
    </source>
</evidence>
<dbReference type="GO" id="GO:0008270">
    <property type="term" value="F:zinc ion binding"/>
    <property type="evidence" value="ECO:0007669"/>
    <property type="project" value="UniProtKB-UniRule"/>
</dbReference>
<dbReference type="EMBL" id="JACHND010000001">
    <property type="protein sequence ID" value="MBB4704376.1"/>
    <property type="molecule type" value="Genomic_DNA"/>
</dbReference>
<feature type="binding site" evidence="1">
    <location>
        <position position="203"/>
    </location>
    <ligand>
        <name>Zn(2+)</name>
        <dbReference type="ChEBI" id="CHEBI:29105"/>
        <note>catalytic</note>
    </ligand>
</feature>
<keyword evidence="1 4" id="KW-0378">Hydrolase</keyword>
<keyword evidence="1" id="KW-0862">Zinc</keyword>
<feature type="domain" description="Peptidase M12A" evidence="3">
    <location>
        <begin position="112"/>
        <end position="303"/>
    </location>
</feature>
<gene>
    <name evidence="4" type="ORF">BJ982_005920</name>
</gene>
<dbReference type="InterPro" id="IPR006026">
    <property type="entry name" value="Peptidase_Metallo"/>
</dbReference>
<dbReference type="InterPro" id="IPR001506">
    <property type="entry name" value="Peptidase_M12A"/>
</dbReference>
<name>A0A7W7DER7_9ACTN</name>
<dbReference type="InterPro" id="IPR024079">
    <property type="entry name" value="MetalloPept_cat_dom_sf"/>
</dbReference>
<evidence type="ECO:0000313" key="5">
    <source>
        <dbReference type="Proteomes" id="UP000542210"/>
    </source>
</evidence>
<feature type="binding site" evidence="1">
    <location>
        <position position="207"/>
    </location>
    <ligand>
        <name>Zn(2+)</name>
        <dbReference type="ChEBI" id="CHEBI:29105"/>
        <note>catalytic</note>
    </ligand>
</feature>
<keyword evidence="5" id="KW-1185">Reference proteome</keyword>
<comment type="caution">
    <text evidence="1">Lacks conserved residue(s) required for the propagation of feature annotation.</text>
</comment>
<dbReference type="PRINTS" id="PR00480">
    <property type="entry name" value="ASTACIN"/>
</dbReference>
<dbReference type="SUPFAM" id="SSF55486">
    <property type="entry name" value="Metalloproteases ('zincins'), catalytic domain"/>
    <property type="match status" value="1"/>
</dbReference>
<dbReference type="InterPro" id="IPR034035">
    <property type="entry name" value="Astacin-like_dom"/>
</dbReference>
<evidence type="ECO:0000256" key="2">
    <source>
        <dbReference type="SAM" id="MobiDB-lite"/>
    </source>
</evidence>
<feature type="region of interest" description="Disordered" evidence="2">
    <location>
        <begin position="88"/>
        <end position="118"/>
    </location>
</feature>
<organism evidence="4 5">
    <name type="scientific">Sphaerisporangium siamense</name>
    <dbReference type="NCBI Taxonomy" id="795645"/>
    <lineage>
        <taxon>Bacteria</taxon>
        <taxon>Bacillati</taxon>
        <taxon>Actinomycetota</taxon>
        <taxon>Actinomycetes</taxon>
        <taxon>Streptosporangiales</taxon>
        <taxon>Streptosporangiaceae</taxon>
        <taxon>Sphaerisporangium</taxon>
    </lineage>
</organism>
<dbReference type="EC" id="3.4.24.21" evidence="4"/>
<comment type="cofactor">
    <cofactor evidence="1">
        <name>Zn(2+)</name>
        <dbReference type="ChEBI" id="CHEBI:29105"/>
    </cofactor>
    <text evidence="1">Binds 1 zinc ion per subunit.</text>
</comment>
<dbReference type="CDD" id="cd04280">
    <property type="entry name" value="ZnMc_astacin_like"/>
    <property type="match status" value="1"/>
</dbReference>
<reference evidence="4 5" key="1">
    <citation type="submission" date="2020-08" db="EMBL/GenBank/DDBJ databases">
        <title>Sequencing the genomes of 1000 actinobacteria strains.</title>
        <authorList>
            <person name="Klenk H.-P."/>
        </authorList>
    </citation>
    <scope>NUCLEOTIDE SEQUENCE [LARGE SCALE GENOMIC DNA]</scope>
    <source>
        <strain evidence="4 5">DSM 45784</strain>
    </source>
</reference>
<dbReference type="PANTHER" id="PTHR10127:SF883">
    <property type="entry name" value="ZINC METALLOPROTEINASE NAS-8"/>
    <property type="match status" value="1"/>
</dbReference>
<dbReference type="Pfam" id="PF01400">
    <property type="entry name" value="Astacin"/>
    <property type="match status" value="1"/>
</dbReference>
<dbReference type="Gene3D" id="3.40.390.10">
    <property type="entry name" value="Collagenase (Catalytic Domain)"/>
    <property type="match status" value="1"/>
</dbReference>
<comment type="caution">
    <text evidence="4">The sequence shown here is derived from an EMBL/GenBank/DDBJ whole genome shotgun (WGS) entry which is preliminary data.</text>
</comment>
<feature type="binding site" evidence="1">
    <location>
        <position position="213"/>
    </location>
    <ligand>
        <name>Zn(2+)</name>
        <dbReference type="ChEBI" id="CHEBI:29105"/>
        <note>catalytic</note>
    </ligand>
</feature>
<accession>A0A7W7DER7</accession>
<proteinExistence type="predicted"/>
<evidence type="ECO:0000256" key="1">
    <source>
        <dbReference type="PROSITE-ProRule" id="PRU01211"/>
    </source>
</evidence>
<dbReference type="PROSITE" id="PS51864">
    <property type="entry name" value="ASTACIN"/>
    <property type="match status" value="1"/>
</dbReference>
<dbReference type="Proteomes" id="UP000542210">
    <property type="component" value="Unassembled WGS sequence"/>
</dbReference>
<dbReference type="PANTHER" id="PTHR10127">
    <property type="entry name" value="DISCOIDIN, CUB, EGF, LAMININ , AND ZINC METALLOPROTEASE DOMAIN CONTAINING"/>
    <property type="match status" value="1"/>
</dbReference>
<feature type="active site" evidence="1">
    <location>
        <position position="204"/>
    </location>
</feature>